<proteinExistence type="inferred from homology"/>
<dbReference type="InterPro" id="IPR001753">
    <property type="entry name" value="Enoyl-CoA_hydra/iso"/>
</dbReference>
<keyword evidence="2" id="KW-0413">Isomerase</keyword>
<name>A0A6N6WE62_9BURK</name>
<dbReference type="GO" id="GO:0016853">
    <property type="term" value="F:isomerase activity"/>
    <property type="evidence" value="ECO:0007669"/>
    <property type="project" value="UniProtKB-KW"/>
</dbReference>
<dbReference type="PANTHER" id="PTHR42964:SF1">
    <property type="entry name" value="POLYKETIDE BIOSYNTHESIS ENOYL-COA HYDRATASE PKSH-RELATED"/>
    <property type="match status" value="1"/>
</dbReference>
<dbReference type="RefSeq" id="WP_154561655.1">
    <property type="nucleotide sequence ID" value="NZ_VOSW01000036.1"/>
</dbReference>
<protein>
    <submittedName>
        <fullName evidence="2">Enoyl-CoA hydratase/isomerase family protein</fullName>
    </submittedName>
</protein>
<dbReference type="Gene3D" id="1.10.12.10">
    <property type="entry name" value="Lyase 2-enoyl-coa Hydratase, Chain A, domain 2"/>
    <property type="match status" value="1"/>
</dbReference>
<dbReference type="InterPro" id="IPR014748">
    <property type="entry name" value="Enoyl-CoA_hydra_C"/>
</dbReference>
<dbReference type="EMBL" id="VOSW01000036">
    <property type="protein sequence ID" value="KAE8758188.1"/>
    <property type="molecule type" value="Genomic_DNA"/>
</dbReference>
<reference evidence="2 3" key="1">
    <citation type="journal article" date="2020" name="Int. J. Syst. Evol. Microbiol.">
        <title>Paraburkholderia madseniana sp. nov., a phenolic acid-degrading bacterium isolated from acidic forest soil.</title>
        <authorList>
            <person name="Wilhelm R.C."/>
            <person name="Murphy S.J.L."/>
            <person name="Feriancek N.M."/>
            <person name="Karasz D.C."/>
            <person name="DeRito C.M."/>
            <person name="Newman J.D."/>
            <person name="Buckley D.H."/>
        </authorList>
    </citation>
    <scope>NUCLEOTIDE SEQUENCE [LARGE SCALE GENOMIC DNA]</scope>
    <source>
        <strain evidence="2 3">RP11</strain>
    </source>
</reference>
<organism evidence="2 3">
    <name type="scientific">Paraburkholderia madseniana</name>
    <dbReference type="NCBI Taxonomy" id="2599607"/>
    <lineage>
        <taxon>Bacteria</taxon>
        <taxon>Pseudomonadati</taxon>
        <taxon>Pseudomonadota</taxon>
        <taxon>Betaproteobacteria</taxon>
        <taxon>Burkholderiales</taxon>
        <taxon>Burkholderiaceae</taxon>
        <taxon>Paraburkholderia</taxon>
    </lineage>
</organism>
<dbReference type="InterPro" id="IPR029045">
    <property type="entry name" value="ClpP/crotonase-like_dom_sf"/>
</dbReference>
<accession>A0A6N6WE62</accession>
<dbReference type="CDD" id="cd06558">
    <property type="entry name" value="crotonase-like"/>
    <property type="match status" value="1"/>
</dbReference>
<dbReference type="AlphaFoldDB" id="A0A6N6WE62"/>
<dbReference type="OrthoDB" id="9777711at2"/>
<evidence type="ECO:0000313" key="2">
    <source>
        <dbReference type="EMBL" id="KAE8758188.1"/>
    </source>
</evidence>
<dbReference type="Pfam" id="PF00378">
    <property type="entry name" value="ECH_1"/>
    <property type="match status" value="1"/>
</dbReference>
<sequence length="264" mass="28537">MSTNYSSLRLEIDAGLATVTMTQPSRGNPIDADFTREFKEVFLELWDTVGLRAVLLRAEGENFSFGGDLKTFHPARDQLPALVRRLTSDLHMGLSRAWQLPVPIVAEVQGWAMGGAVAMIAGCDMVVSAESARFGSAFSRIGFSCDSGSTVTLTFRMGAARARRFVLMGEALGSTEALATGLVDRVVPDTQLAELARGLASELAAGPTLAYGEIKRLFLKAGHAQLEERLEDEALTLARISGTQDAREGVAAMFERRKPSFHGR</sequence>
<dbReference type="SUPFAM" id="SSF52096">
    <property type="entry name" value="ClpP/crotonase"/>
    <property type="match status" value="1"/>
</dbReference>
<dbReference type="InterPro" id="IPR051683">
    <property type="entry name" value="Enoyl-CoA_Hydratase/Isomerase"/>
</dbReference>
<dbReference type="PANTHER" id="PTHR42964">
    <property type="entry name" value="ENOYL-COA HYDRATASE"/>
    <property type="match status" value="1"/>
</dbReference>
<evidence type="ECO:0000256" key="1">
    <source>
        <dbReference type="ARBA" id="ARBA00005254"/>
    </source>
</evidence>
<comment type="similarity">
    <text evidence="1">Belongs to the enoyl-CoA hydratase/isomerase family.</text>
</comment>
<dbReference type="Proteomes" id="UP000463700">
    <property type="component" value="Unassembled WGS sequence"/>
</dbReference>
<dbReference type="Gene3D" id="3.90.226.10">
    <property type="entry name" value="2-enoyl-CoA Hydratase, Chain A, domain 1"/>
    <property type="match status" value="1"/>
</dbReference>
<comment type="caution">
    <text evidence="2">The sequence shown here is derived from an EMBL/GenBank/DDBJ whole genome shotgun (WGS) entry which is preliminary data.</text>
</comment>
<evidence type="ECO:0000313" key="3">
    <source>
        <dbReference type="Proteomes" id="UP000463700"/>
    </source>
</evidence>
<gene>
    <name evidence="2" type="ORF">FSO04_19900</name>
</gene>